<proteinExistence type="predicted"/>
<protein>
    <submittedName>
        <fullName evidence="2">ATP synthase F0 subunit 8</fullName>
    </submittedName>
</protein>
<dbReference type="AlphaFoldDB" id="A0A650F341"/>
<feature type="transmembrane region" description="Helical" evidence="1">
    <location>
        <begin position="6"/>
        <end position="26"/>
    </location>
</feature>
<keyword evidence="1" id="KW-1133">Transmembrane helix</keyword>
<evidence type="ECO:0000256" key="1">
    <source>
        <dbReference type="SAM" id="Phobius"/>
    </source>
</evidence>
<organism evidence="2">
    <name type="scientific">Tenuipotamon yuxiense</name>
    <dbReference type="NCBI Taxonomy" id="2682933"/>
    <lineage>
        <taxon>Eukaryota</taxon>
        <taxon>Metazoa</taxon>
        <taxon>Ecdysozoa</taxon>
        <taxon>Arthropoda</taxon>
        <taxon>Crustacea</taxon>
        <taxon>Multicrustacea</taxon>
        <taxon>Malacostraca</taxon>
        <taxon>Eumalacostraca</taxon>
        <taxon>Eucarida</taxon>
        <taxon>Decapoda</taxon>
        <taxon>Pleocyemata</taxon>
        <taxon>Brachyura</taxon>
        <taxon>Eubrachyura</taxon>
        <taxon>Potamoidea</taxon>
        <taxon>Potamidae</taxon>
        <taxon>Tenuipotamon</taxon>
    </lineage>
</organism>
<keyword evidence="1" id="KW-0472">Membrane</keyword>
<keyword evidence="2" id="KW-0496">Mitochondrion</keyword>
<dbReference type="EMBL" id="MN737140">
    <property type="protein sequence ID" value="QGT77312.1"/>
    <property type="molecule type" value="Genomic_DNA"/>
</dbReference>
<sequence>MPQMSPLFWLGLLFFFLMILVLFLMLTHSVKPFKIFTQPAANYILLKSSWKL</sequence>
<accession>A0A650F341</accession>
<keyword evidence="1" id="KW-0812">Transmembrane</keyword>
<geneLocation type="mitochondrion" evidence="2"/>
<evidence type="ECO:0000313" key="2">
    <source>
        <dbReference type="EMBL" id="QGT77312.1"/>
    </source>
</evidence>
<name>A0A650F341_9EUCA</name>
<gene>
    <name evidence="2" type="primary">atp8</name>
</gene>
<reference evidence="2" key="1">
    <citation type="journal article" date="2019" name="Mol. Phylogenet. Evol.">
        <title>Phylogenetic implications of mitogenome rearrangements in East Asian potamiscine freshwater crabs (Brachyura: Potamidae).</title>
        <authorList>
            <person name="Zhang Z."/>
            <person name="Xing Y."/>
            <person name="Cheng J."/>
            <person name="Pan D."/>
            <person name="Lv L."/>
            <person name="Cumberlidge N."/>
            <person name="Sun H."/>
        </authorList>
    </citation>
    <scope>NUCLEOTIDE SEQUENCE</scope>
</reference>